<proteinExistence type="predicted"/>
<reference evidence="1 2" key="1">
    <citation type="submission" date="2015-07" db="EMBL/GenBank/DDBJ databases">
        <title>Emmonsia species relationships and genome sequence.</title>
        <authorList>
            <consortium name="The Broad Institute Genomics Platform"/>
            <person name="Cuomo C.A."/>
            <person name="Munoz J.F."/>
            <person name="Imamovic A."/>
            <person name="Priest M.E."/>
            <person name="Young S."/>
            <person name="Clay O.K."/>
            <person name="McEwen J.G."/>
        </authorList>
    </citation>
    <scope>NUCLEOTIDE SEQUENCE [LARGE SCALE GENOMIC DNA]</scope>
    <source>
        <strain evidence="1 2">UAMH 9510</strain>
    </source>
</reference>
<accession>A0A1J9PHD0</accession>
<dbReference type="AlphaFoldDB" id="A0A1J9PHD0"/>
<name>A0A1J9PHD0_9EURO</name>
<organism evidence="1 2">
    <name type="scientific">Emergomyces pasteurianus Ep9510</name>
    <dbReference type="NCBI Taxonomy" id="1447872"/>
    <lineage>
        <taxon>Eukaryota</taxon>
        <taxon>Fungi</taxon>
        <taxon>Dikarya</taxon>
        <taxon>Ascomycota</taxon>
        <taxon>Pezizomycotina</taxon>
        <taxon>Eurotiomycetes</taxon>
        <taxon>Eurotiomycetidae</taxon>
        <taxon>Onygenales</taxon>
        <taxon>Ajellomycetaceae</taxon>
        <taxon>Emergomyces</taxon>
    </lineage>
</organism>
<keyword evidence="2" id="KW-1185">Reference proteome</keyword>
<evidence type="ECO:0000313" key="1">
    <source>
        <dbReference type="EMBL" id="OJD15841.1"/>
    </source>
</evidence>
<dbReference type="EMBL" id="LGRN01000135">
    <property type="protein sequence ID" value="OJD15841.1"/>
    <property type="molecule type" value="Genomic_DNA"/>
</dbReference>
<dbReference type="VEuPathDB" id="FungiDB:AJ78_03938"/>
<evidence type="ECO:0000313" key="2">
    <source>
        <dbReference type="Proteomes" id="UP000182235"/>
    </source>
</evidence>
<dbReference type="Proteomes" id="UP000182235">
    <property type="component" value="Unassembled WGS sequence"/>
</dbReference>
<sequence>MKGEFSTARLLRQAENVSTVYKCSDDSNQCEEAVIFTQIHARSEQIEMEYDRPLGSAAHWKQALGKKRRGDEGIDTAAAVPQSVMSSKSLNGSASLAFARESEVTYRAWPFVVFILSNGAAAHSTVDFASIELVTNVAALDPEVESQQLAERITRPTWLRGRLPNATG</sequence>
<comment type="caution">
    <text evidence="1">The sequence shown here is derived from an EMBL/GenBank/DDBJ whole genome shotgun (WGS) entry which is preliminary data.</text>
</comment>
<protein>
    <submittedName>
        <fullName evidence="1">Uncharacterized protein</fullName>
    </submittedName>
</protein>
<gene>
    <name evidence="1" type="ORF">AJ78_03938</name>
</gene>